<accession>A0A8A4TPL3</accession>
<dbReference type="Proteomes" id="UP000663929">
    <property type="component" value="Chromosome"/>
</dbReference>
<proteinExistence type="predicted"/>
<protein>
    <submittedName>
        <fullName evidence="1">URC4/urg3 family protein</fullName>
    </submittedName>
</protein>
<gene>
    <name evidence="1" type="ORF">J3U87_03390</name>
</gene>
<dbReference type="EMBL" id="CP071793">
    <property type="protein sequence ID" value="QTD51490.1"/>
    <property type="molecule type" value="Genomic_DNA"/>
</dbReference>
<dbReference type="Pfam" id="PF07958">
    <property type="entry name" value="DUF1688"/>
    <property type="match status" value="1"/>
</dbReference>
<evidence type="ECO:0000313" key="1">
    <source>
        <dbReference type="EMBL" id="QTD51490.1"/>
    </source>
</evidence>
<keyword evidence="2" id="KW-1185">Reference proteome</keyword>
<dbReference type="PANTHER" id="PTHR31687">
    <property type="match status" value="1"/>
</dbReference>
<dbReference type="KEGG" id="scor:J3U87_03390"/>
<name>A0A8A4TPL3_SULCO</name>
<sequence>MAEPATANLKGSARELAWLRTPGAIRERTQRLMDRARGGEGHFAVDETRLDEVAEFVTRVTRENYPNLAIPFHSRWGHFNAGGHDRLADLNTSLDGQEPQERARVKLDLVIVSVLLDAGAGPNWSYRDPDTGGTIARSEGLAVASYHMFRDGAFGTDGERSFTKADVLLDLDQAQLEAGFQVGPDNPLAGCAGRLALLRELGAAMAAQPELFGNGRPGNLLDALIRRHGDSCSAEDVLAIVLEGLGPIWPGRISLNGINLGDVWHHPALGDAQSATGLVPFHKLSQWLTYSMIEPIREAGIQVDGVERLTGLAEYRNGGLMLDGGLLALRDPELANLSHPPSSELIVEWRALTVVLLDAIAVRVRENLGFDEETFPLAKALEGGTWWAGRRLAAQRRADGGPPLRLASDGTVF</sequence>
<organism evidence="1 2">
    <name type="scientific">Sulfidibacter corallicola</name>
    <dbReference type="NCBI Taxonomy" id="2818388"/>
    <lineage>
        <taxon>Bacteria</taxon>
        <taxon>Pseudomonadati</taxon>
        <taxon>Acidobacteriota</taxon>
        <taxon>Holophagae</taxon>
        <taxon>Acanthopleuribacterales</taxon>
        <taxon>Acanthopleuribacteraceae</taxon>
        <taxon>Sulfidibacter</taxon>
    </lineage>
</organism>
<dbReference type="RefSeq" id="WP_237381619.1">
    <property type="nucleotide sequence ID" value="NZ_CP071793.1"/>
</dbReference>
<dbReference type="AlphaFoldDB" id="A0A8A4TPL3"/>
<dbReference type="PANTHER" id="PTHR31687:SF3">
    <property type="entry name" value="PROTEIN URG3"/>
    <property type="match status" value="1"/>
</dbReference>
<reference evidence="1" key="1">
    <citation type="submission" date="2021-03" db="EMBL/GenBank/DDBJ databases">
        <title>Acanthopleuribacteraceae sp. M133.</title>
        <authorList>
            <person name="Wang G."/>
        </authorList>
    </citation>
    <scope>NUCLEOTIDE SEQUENCE</scope>
    <source>
        <strain evidence="1">M133</strain>
    </source>
</reference>
<dbReference type="InterPro" id="IPR012469">
    <property type="entry name" value="DUF1688"/>
</dbReference>
<evidence type="ECO:0000313" key="2">
    <source>
        <dbReference type="Proteomes" id="UP000663929"/>
    </source>
</evidence>